<comment type="caution">
    <text evidence="1">The sequence shown here is derived from an EMBL/GenBank/DDBJ whole genome shotgun (WGS) entry which is preliminary data.</text>
</comment>
<reference evidence="1 2" key="1">
    <citation type="journal article" date="2014" name="Antonie Van Leeuwenhoek">
        <title>Hyphomonas beringensis sp. nov. and Hyphomonas chukchiensis sp. nov., isolated from surface seawater of the Bering Sea and Chukchi Sea.</title>
        <authorList>
            <person name="Li C."/>
            <person name="Lai Q."/>
            <person name="Li G."/>
            <person name="Dong C."/>
            <person name="Wang J."/>
            <person name="Liao Y."/>
            <person name="Shao Z."/>
        </authorList>
    </citation>
    <scope>NUCLEOTIDE SEQUENCE [LARGE SCALE GENOMIC DNA]</scope>
    <source>
        <strain evidence="1 2">PS728</strain>
    </source>
</reference>
<proteinExistence type="predicted"/>
<gene>
    <name evidence="1" type="ORF">HPO_19190</name>
</gene>
<evidence type="ECO:0000313" key="2">
    <source>
        <dbReference type="Proteomes" id="UP000027100"/>
    </source>
</evidence>
<dbReference type="Proteomes" id="UP000027100">
    <property type="component" value="Unassembled WGS sequence"/>
</dbReference>
<dbReference type="RefSeq" id="WP_035602779.1">
    <property type="nucleotide sequence ID" value="NZ_ARYM01000048.1"/>
</dbReference>
<dbReference type="STRING" id="1280954.HPO_19190"/>
<name>A0A062VB73_9PROT</name>
<accession>A0A062VB73</accession>
<dbReference type="AlphaFoldDB" id="A0A062VB73"/>
<keyword evidence="2" id="KW-1185">Reference proteome</keyword>
<protein>
    <submittedName>
        <fullName evidence="1">Uncharacterized protein</fullName>
    </submittedName>
</protein>
<dbReference type="EMBL" id="ARYM01000048">
    <property type="protein sequence ID" value="KCZ96574.1"/>
    <property type="molecule type" value="Genomic_DNA"/>
</dbReference>
<sequence>MTEAEQMKAMSEELPLFNETFLRELDRVISGDPNWDEEAKQYHTRALKMRTLGFAGYMYFLHQEDEALRLGDKETSDEMEELLDEIASMEQRWDLRPDEVLIAVRQICVHWENGPNRGICALLSLRS</sequence>
<evidence type="ECO:0000313" key="1">
    <source>
        <dbReference type="EMBL" id="KCZ96574.1"/>
    </source>
</evidence>
<organism evidence="1 2">
    <name type="scientific">Hyphomonas polymorpha PS728</name>
    <dbReference type="NCBI Taxonomy" id="1280954"/>
    <lineage>
        <taxon>Bacteria</taxon>
        <taxon>Pseudomonadati</taxon>
        <taxon>Pseudomonadota</taxon>
        <taxon>Alphaproteobacteria</taxon>
        <taxon>Hyphomonadales</taxon>
        <taxon>Hyphomonadaceae</taxon>
        <taxon>Hyphomonas</taxon>
    </lineage>
</organism>